<accession>A0A269TKU4</accession>
<keyword evidence="3" id="KW-0472">Membrane</keyword>
<dbReference type="InterPro" id="IPR017871">
    <property type="entry name" value="ABC_transporter-like_CS"/>
</dbReference>
<evidence type="ECO:0000256" key="3">
    <source>
        <dbReference type="SAM" id="Phobius"/>
    </source>
</evidence>
<dbReference type="PROSITE" id="PS00211">
    <property type="entry name" value="ABC_TRANSPORTER_1"/>
    <property type="match status" value="1"/>
</dbReference>
<dbReference type="AlphaFoldDB" id="A0A269TKU4"/>
<dbReference type="Proteomes" id="UP000216943">
    <property type="component" value="Unassembled WGS sequence"/>
</dbReference>
<dbReference type="SMART" id="SM00382">
    <property type="entry name" value="AAA"/>
    <property type="match status" value="1"/>
</dbReference>
<feature type="transmembrane region" description="Helical" evidence="3">
    <location>
        <begin position="7"/>
        <end position="33"/>
    </location>
</feature>
<evidence type="ECO:0000256" key="1">
    <source>
        <dbReference type="ARBA" id="ARBA00022741"/>
    </source>
</evidence>
<protein>
    <recommendedName>
        <fullName evidence="4">ABC transporter domain-containing protein</fullName>
    </recommendedName>
</protein>
<dbReference type="PROSITE" id="PS50893">
    <property type="entry name" value="ABC_TRANSPORTER_2"/>
    <property type="match status" value="1"/>
</dbReference>
<organism evidence="5 6">
    <name type="scientific">Mycoplasmopsis agassizii</name>
    <dbReference type="NCBI Taxonomy" id="33922"/>
    <lineage>
        <taxon>Bacteria</taxon>
        <taxon>Bacillati</taxon>
        <taxon>Mycoplasmatota</taxon>
        <taxon>Mycoplasmoidales</taxon>
        <taxon>Metamycoplasmataceae</taxon>
        <taxon>Mycoplasmopsis</taxon>
    </lineage>
</organism>
<keyword evidence="3" id="KW-0812">Transmembrane</keyword>
<dbReference type="SUPFAM" id="SSF52540">
    <property type="entry name" value="P-loop containing nucleoside triphosphate hydrolases"/>
    <property type="match status" value="1"/>
</dbReference>
<feature type="transmembrane region" description="Helical" evidence="3">
    <location>
        <begin position="39"/>
        <end position="60"/>
    </location>
</feature>
<keyword evidence="3" id="KW-1133">Transmembrane helix</keyword>
<evidence type="ECO:0000256" key="2">
    <source>
        <dbReference type="ARBA" id="ARBA00022840"/>
    </source>
</evidence>
<gene>
    <name evidence="5" type="ORF">CJJ23_01290</name>
</gene>
<evidence type="ECO:0000313" key="5">
    <source>
        <dbReference type="EMBL" id="PAK21568.1"/>
    </source>
</evidence>
<dbReference type="InterPro" id="IPR027417">
    <property type="entry name" value="P-loop_NTPase"/>
</dbReference>
<dbReference type="Gene3D" id="3.40.50.300">
    <property type="entry name" value="P-loop containing nucleotide triphosphate hydrolases"/>
    <property type="match status" value="1"/>
</dbReference>
<dbReference type="InterPro" id="IPR039421">
    <property type="entry name" value="Type_1_exporter"/>
</dbReference>
<keyword evidence="2" id="KW-0067">ATP-binding</keyword>
<dbReference type="InterPro" id="IPR003593">
    <property type="entry name" value="AAA+_ATPase"/>
</dbReference>
<feature type="domain" description="ABC transporter" evidence="4">
    <location>
        <begin position="91"/>
        <end position="291"/>
    </location>
</feature>
<sequence length="292" mass="32919">MNNIMIMVTFVNITIFIIQFSVLIASVLVFYYIPGQLEAGLLLSIVGLSGSIVFSFFSALSSGISFKSSKVLLEKFKVEQEPILAKFSSEIQTIKITKLTFNNNEKPVFSNANFAFEKNKKYLIKGSSGSGKSLLIKFILGINENQDSNIFINNINTKDISKDDYIKQISYLTNKAFLFNDNVINNIILDKELDQNRLQSLCNVLEINDALLKTENTEKLSSGEKQKIALAREIYKGNKILIADEAFSNLDKSVKIKLSDFLTKQNDLTLFVIAHHLDDEIERGFDEIIELS</sequence>
<dbReference type="GO" id="GO:0034040">
    <property type="term" value="F:ATPase-coupled lipid transmembrane transporter activity"/>
    <property type="evidence" value="ECO:0007669"/>
    <property type="project" value="TreeGrafter"/>
</dbReference>
<comment type="caution">
    <text evidence="5">The sequence shown here is derived from an EMBL/GenBank/DDBJ whole genome shotgun (WGS) entry which is preliminary data.</text>
</comment>
<dbReference type="GO" id="GO:0005524">
    <property type="term" value="F:ATP binding"/>
    <property type="evidence" value="ECO:0007669"/>
    <property type="project" value="UniProtKB-KW"/>
</dbReference>
<dbReference type="Pfam" id="PF00005">
    <property type="entry name" value="ABC_tran"/>
    <property type="match status" value="1"/>
</dbReference>
<dbReference type="PANTHER" id="PTHR24221:SF654">
    <property type="entry name" value="ATP-BINDING CASSETTE SUB-FAMILY B MEMBER 6"/>
    <property type="match status" value="1"/>
</dbReference>
<dbReference type="OrthoDB" id="401136at2"/>
<evidence type="ECO:0000313" key="6">
    <source>
        <dbReference type="Proteomes" id="UP000216943"/>
    </source>
</evidence>
<reference evidence="6" key="1">
    <citation type="submission" date="2017-08" db="EMBL/GenBank/DDBJ databases">
        <authorList>
            <person name="Alvarez-Ponce D."/>
            <person name="Weitzman C.L."/>
            <person name="Tillett R.L."/>
            <person name="Sandmeier F.C."/>
            <person name="Tracy C.R."/>
        </authorList>
    </citation>
    <scope>NUCLEOTIDE SEQUENCE [LARGE SCALE GENOMIC DNA]</scope>
    <source>
        <strain evidence="6">723</strain>
    </source>
</reference>
<dbReference type="InterPro" id="IPR003439">
    <property type="entry name" value="ABC_transporter-like_ATP-bd"/>
</dbReference>
<name>A0A269TKU4_9BACT</name>
<dbReference type="GO" id="GO:0016887">
    <property type="term" value="F:ATP hydrolysis activity"/>
    <property type="evidence" value="ECO:0007669"/>
    <property type="project" value="InterPro"/>
</dbReference>
<keyword evidence="1" id="KW-0547">Nucleotide-binding</keyword>
<evidence type="ECO:0000259" key="4">
    <source>
        <dbReference type="PROSITE" id="PS50893"/>
    </source>
</evidence>
<dbReference type="PANTHER" id="PTHR24221">
    <property type="entry name" value="ATP-BINDING CASSETTE SUB-FAMILY B"/>
    <property type="match status" value="1"/>
</dbReference>
<proteinExistence type="predicted"/>
<dbReference type="EMBL" id="NQNY01000003">
    <property type="protein sequence ID" value="PAK21568.1"/>
    <property type="molecule type" value="Genomic_DNA"/>
</dbReference>